<dbReference type="Proteomes" id="UP001595767">
    <property type="component" value="Unassembled WGS sequence"/>
</dbReference>
<keyword evidence="1" id="KW-0560">Oxidoreductase</keyword>
<organism evidence="3 4">
    <name type="scientific">Nocardia rhizosphaerae</name>
    <dbReference type="NCBI Taxonomy" id="1691571"/>
    <lineage>
        <taxon>Bacteria</taxon>
        <taxon>Bacillati</taxon>
        <taxon>Actinomycetota</taxon>
        <taxon>Actinomycetes</taxon>
        <taxon>Mycobacteriales</taxon>
        <taxon>Nocardiaceae</taxon>
        <taxon>Nocardia</taxon>
    </lineage>
</organism>
<evidence type="ECO:0000313" key="3">
    <source>
        <dbReference type="EMBL" id="MFC4127432.1"/>
    </source>
</evidence>
<dbReference type="InterPro" id="IPR015590">
    <property type="entry name" value="Aldehyde_DH_dom"/>
</dbReference>
<accession>A0ABV8L9D2</accession>
<reference evidence="4" key="1">
    <citation type="journal article" date="2019" name="Int. J. Syst. Evol. Microbiol.">
        <title>The Global Catalogue of Microorganisms (GCM) 10K type strain sequencing project: providing services to taxonomists for standard genome sequencing and annotation.</title>
        <authorList>
            <consortium name="The Broad Institute Genomics Platform"/>
            <consortium name="The Broad Institute Genome Sequencing Center for Infectious Disease"/>
            <person name="Wu L."/>
            <person name="Ma J."/>
        </authorList>
    </citation>
    <scope>NUCLEOTIDE SEQUENCE [LARGE SCALE GENOMIC DNA]</scope>
    <source>
        <strain evidence="4">CGMCC 4.7204</strain>
    </source>
</reference>
<feature type="domain" description="Aldehyde dehydrogenase" evidence="2">
    <location>
        <begin position="215"/>
        <end position="345"/>
    </location>
</feature>
<dbReference type="InterPro" id="IPR016163">
    <property type="entry name" value="Ald_DH_C"/>
</dbReference>
<dbReference type="Gene3D" id="3.40.605.10">
    <property type="entry name" value="Aldehyde Dehydrogenase, Chain A, domain 1"/>
    <property type="match status" value="1"/>
</dbReference>
<dbReference type="EMBL" id="JBHSBA010000014">
    <property type="protein sequence ID" value="MFC4127432.1"/>
    <property type="molecule type" value="Genomic_DNA"/>
</dbReference>
<dbReference type="InterPro" id="IPR016161">
    <property type="entry name" value="Ald_DH/histidinol_DH"/>
</dbReference>
<dbReference type="Pfam" id="PF00171">
    <property type="entry name" value="Aldedh"/>
    <property type="match status" value="1"/>
</dbReference>
<sequence length="565" mass="60289">MTKTVDCAVLDRALADLGSGEKVWSKTTLAERRELLSRVHVLTGRYAADWVRAAIEIKSLNEGSPLVGEEWMSGPLALLQALEALGDTLAALADGRSPLDGVKIGAAPGGRIAVPVLPFDTLDKLVLNGFRADVWLRPGVDAGTARRRAGLAQLDPTTTGGIGVVLGAGNIMSIPPLDVLYELFAHNRVVALKLNPITDPLLPVFEKIFAPFIGLGALRILRGGAAEGGYLVEHPAVAHVHMTGGTQTHDAIVWGHGAAGDKRRRSGKPLLDKPITSELGGVSPTIVVPGPWNDDDVKFQAEHVATSRLHNGGYNCIAVQVVVVSRDWEHKAQFLDELRVALRRAPQRDAYYPGSAGRVDAALKSYPDATEFGGRVLVENLPTTDSPLLRTEYFSPVLGVVELPGDGAEFLTSAVEFANNELMGTLGANVLAHPATLAELGPAFDHAIESLRYGTIAVNAWTGLAFGIARAAWGAYPGHTLADIQSGTGVVHNALLLDDVERTVVRGPFRPAPRALLSGMFTLSPKPPWFVTNRTAVATGRDLVEFYARRRYAKLLKVFCSALAG</sequence>
<evidence type="ECO:0000313" key="4">
    <source>
        <dbReference type="Proteomes" id="UP001595767"/>
    </source>
</evidence>
<comment type="caution">
    <text evidence="3">The sequence shown here is derived from an EMBL/GenBank/DDBJ whole genome shotgun (WGS) entry which is preliminary data.</text>
</comment>
<proteinExistence type="predicted"/>
<dbReference type="SUPFAM" id="SSF53720">
    <property type="entry name" value="ALDH-like"/>
    <property type="match status" value="1"/>
</dbReference>
<protein>
    <submittedName>
        <fullName evidence="3">Aldehyde dehydrogenase family protein</fullName>
    </submittedName>
</protein>
<evidence type="ECO:0000256" key="1">
    <source>
        <dbReference type="ARBA" id="ARBA00023002"/>
    </source>
</evidence>
<name>A0ABV8L9D2_9NOCA</name>
<dbReference type="Gene3D" id="3.40.309.10">
    <property type="entry name" value="Aldehyde Dehydrogenase, Chain A, domain 2"/>
    <property type="match status" value="1"/>
</dbReference>
<gene>
    <name evidence="3" type="ORF">ACFOW8_21110</name>
</gene>
<dbReference type="InterPro" id="IPR016162">
    <property type="entry name" value="Ald_DH_N"/>
</dbReference>
<evidence type="ECO:0000259" key="2">
    <source>
        <dbReference type="Pfam" id="PF00171"/>
    </source>
</evidence>
<keyword evidence="4" id="KW-1185">Reference proteome</keyword>
<dbReference type="RefSeq" id="WP_378553185.1">
    <property type="nucleotide sequence ID" value="NZ_JBHSBA010000014.1"/>
</dbReference>